<protein>
    <submittedName>
        <fullName evidence="1">Uncharacterized protein</fullName>
    </submittedName>
</protein>
<organism evidence="1 2">
    <name type="scientific">Megalops atlanticus</name>
    <name type="common">Tarpon</name>
    <name type="synonym">Clupea gigantea</name>
    <dbReference type="NCBI Taxonomy" id="7932"/>
    <lineage>
        <taxon>Eukaryota</taxon>
        <taxon>Metazoa</taxon>
        <taxon>Chordata</taxon>
        <taxon>Craniata</taxon>
        <taxon>Vertebrata</taxon>
        <taxon>Euteleostomi</taxon>
        <taxon>Actinopterygii</taxon>
        <taxon>Neopterygii</taxon>
        <taxon>Teleostei</taxon>
        <taxon>Elopiformes</taxon>
        <taxon>Megalopidae</taxon>
        <taxon>Megalops</taxon>
    </lineage>
</organism>
<dbReference type="AlphaFoldDB" id="A0A9D3Q758"/>
<sequence>MLKAIVNSDSQWKSVEFQTLTSIAWKAVEAHCKPNNLGGCSERHTVKAADEEATSMARSNLLGIGLIVGGPDDKAGRA</sequence>
<keyword evidence="2" id="KW-1185">Reference proteome</keyword>
<name>A0A9D3Q758_MEGAT</name>
<gene>
    <name evidence="1" type="ORF">MATL_G00100590</name>
</gene>
<dbReference type="Proteomes" id="UP001046870">
    <property type="component" value="Chromosome 7"/>
</dbReference>
<evidence type="ECO:0000313" key="1">
    <source>
        <dbReference type="EMBL" id="KAG7473883.1"/>
    </source>
</evidence>
<reference evidence="1" key="1">
    <citation type="submission" date="2021-01" db="EMBL/GenBank/DDBJ databases">
        <authorList>
            <person name="Zahm M."/>
            <person name="Roques C."/>
            <person name="Cabau C."/>
            <person name="Klopp C."/>
            <person name="Donnadieu C."/>
            <person name="Jouanno E."/>
            <person name="Lampietro C."/>
            <person name="Louis A."/>
            <person name="Herpin A."/>
            <person name="Echchiki A."/>
            <person name="Berthelot C."/>
            <person name="Parey E."/>
            <person name="Roest-Crollius H."/>
            <person name="Braasch I."/>
            <person name="Postlethwait J."/>
            <person name="Bobe J."/>
            <person name="Montfort J."/>
            <person name="Bouchez O."/>
            <person name="Begum T."/>
            <person name="Mejri S."/>
            <person name="Adams A."/>
            <person name="Chen W.-J."/>
            <person name="Guiguen Y."/>
        </authorList>
    </citation>
    <scope>NUCLEOTIDE SEQUENCE</scope>
    <source>
        <strain evidence="1">YG-15Mar2019-1</strain>
        <tissue evidence="1">Brain</tissue>
    </source>
</reference>
<proteinExistence type="predicted"/>
<accession>A0A9D3Q758</accession>
<evidence type="ECO:0000313" key="2">
    <source>
        <dbReference type="Proteomes" id="UP001046870"/>
    </source>
</evidence>
<comment type="caution">
    <text evidence="1">The sequence shown here is derived from an EMBL/GenBank/DDBJ whole genome shotgun (WGS) entry which is preliminary data.</text>
</comment>
<dbReference type="EMBL" id="JAFDVH010000007">
    <property type="protein sequence ID" value="KAG7473883.1"/>
    <property type="molecule type" value="Genomic_DNA"/>
</dbReference>